<evidence type="ECO:0000313" key="1">
    <source>
        <dbReference type="EnsemblPlants" id="AET5Gv21239900.12"/>
    </source>
</evidence>
<reference evidence="2" key="1">
    <citation type="journal article" date="2014" name="Science">
        <title>Ancient hybridizations among the ancestral genomes of bread wheat.</title>
        <authorList>
            <consortium name="International Wheat Genome Sequencing Consortium,"/>
            <person name="Marcussen T."/>
            <person name="Sandve S.R."/>
            <person name="Heier L."/>
            <person name="Spannagl M."/>
            <person name="Pfeifer M."/>
            <person name="Jakobsen K.S."/>
            <person name="Wulff B.B."/>
            <person name="Steuernagel B."/>
            <person name="Mayer K.F."/>
            <person name="Olsen O.A."/>
        </authorList>
    </citation>
    <scope>NUCLEOTIDE SEQUENCE [LARGE SCALE GENOMIC DNA]</scope>
    <source>
        <strain evidence="2">cv. AL8/78</strain>
    </source>
</reference>
<organism evidence="1 2">
    <name type="scientific">Aegilops tauschii subsp. strangulata</name>
    <name type="common">Goatgrass</name>
    <dbReference type="NCBI Taxonomy" id="200361"/>
    <lineage>
        <taxon>Eukaryota</taxon>
        <taxon>Viridiplantae</taxon>
        <taxon>Streptophyta</taxon>
        <taxon>Embryophyta</taxon>
        <taxon>Tracheophyta</taxon>
        <taxon>Spermatophyta</taxon>
        <taxon>Magnoliopsida</taxon>
        <taxon>Liliopsida</taxon>
        <taxon>Poales</taxon>
        <taxon>Poaceae</taxon>
        <taxon>BOP clade</taxon>
        <taxon>Pooideae</taxon>
        <taxon>Triticodae</taxon>
        <taxon>Triticeae</taxon>
        <taxon>Triticinae</taxon>
        <taxon>Aegilops</taxon>
    </lineage>
</organism>
<proteinExistence type="predicted"/>
<reference evidence="1" key="5">
    <citation type="journal article" date="2021" name="G3 (Bethesda)">
        <title>Aegilops tauschii genome assembly Aet v5.0 features greater sequence contiguity and improved annotation.</title>
        <authorList>
            <person name="Wang L."/>
            <person name="Zhu T."/>
            <person name="Rodriguez J.C."/>
            <person name="Deal K.R."/>
            <person name="Dubcovsky J."/>
            <person name="McGuire P.E."/>
            <person name="Lux T."/>
            <person name="Spannagl M."/>
            <person name="Mayer K.F.X."/>
            <person name="Baldrich P."/>
            <person name="Meyers B.C."/>
            <person name="Huo N."/>
            <person name="Gu Y.Q."/>
            <person name="Zhou H."/>
            <person name="Devos K.M."/>
            <person name="Bennetzen J.L."/>
            <person name="Unver T."/>
            <person name="Budak H."/>
            <person name="Gulick P.J."/>
            <person name="Galiba G."/>
            <person name="Kalapos B."/>
            <person name="Nelson D.R."/>
            <person name="Li P."/>
            <person name="You F.M."/>
            <person name="Luo M.C."/>
            <person name="Dvorak J."/>
        </authorList>
    </citation>
    <scope>NUCLEOTIDE SEQUENCE [LARGE SCALE GENOMIC DNA]</scope>
    <source>
        <strain evidence="1">cv. AL8/78</strain>
    </source>
</reference>
<evidence type="ECO:0000313" key="2">
    <source>
        <dbReference type="Proteomes" id="UP000015105"/>
    </source>
</evidence>
<dbReference type="EnsemblPlants" id="AET5Gv21239900.12">
    <property type="protein sequence ID" value="AET5Gv21239900.12"/>
    <property type="gene ID" value="AET5Gv21239900"/>
</dbReference>
<reference evidence="1" key="4">
    <citation type="submission" date="2019-03" db="UniProtKB">
        <authorList>
            <consortium name="EnsemblPlants"/>
        </authorList>
    </citation>
    <scope>IDENTIFICATION</scope>
</reference>
<name>A0A453MMF9_AEGTS</name>
<keyword evidence="2" id="KW-1185">Reference proteome</keyword>
<reference evidence="1" key="3">
    <citation type="journal article" date="2017" name="Nature">
        <title>Genome sequence of the progenitor of the wheat D genome Aegilops tauschii.</title>
        <authorList>
            <person name="Luo M.C."/>
            <person name="Gu Y.Q."/>
            <person name="Puiu D."/>
            <person name="Wang H."/>
            <person name="Twardziok S.O."/>
            <person name="Deal K.R."/>
            <person name="Huo N."/>
            <person name="Zhu T."/>
            <person name="Wang L."/>
            <person name="Wang Y."/>
            <person name="McGuire P.E."/>
            <person name="Liu S."/>
            <person name="Long H."/>
            <person name="Ramasamy R.K."/>
            <person name="Rodriguez J.C."/>
            <person name="Van S.L."/>
            <person name="Yuan L."/>
            <person name="Wang Z."/>
            <person name="Xia Z."/>
            <person name="Xiao L."/>
            <person name="Anderson O.D."/>
            <person name="Ouyang S."/>
            <person name="Liang Y."/>
            <person name="Zimin A.V."/>
            <person name="Pertea G."/>
            <person name="Qi P."/>
            <person name="Bennetzen J.L."/>
            <person name="Dai X."/>
            <person name="Dawson M.W."/>
            <person name="Muller H.G."/>
            <person name="Kugler K."/>
            <person name="Rivarola-Duarte L."/>
            <person name="Spannagl M."/>
            <person name="Mayer K.F.X."/>
            <person name="Lu F.H."/>
            <person name="Bevan M.W."/>
            <person name="Leroy P."/>
            <person name="Li P."/>
            <person name="You F.M."/>
            <person name="Sun Q."/>
            <person name="Liu Z."/>
            <person name="Lyons E."/>
            <person name="Wicker T."/>
            <person name="Salzberg S.L."/>
            <person name="Devos K.M."/>
            <person name="Dvorak J."/>
        </authorList>
    </citation>
    <scope>NUCLEOTIDE SEQUENCE [LARGE SCALE GENOMIC DNA]</scope>
    <source>
        <strain evidence="1">cv. AL8/78</strain>
    </source>
</reference>
<dbReference type="Gramene" id="AET5Gv21239900.12">
    <property type="protein sequence ID" value="AET5Gv21239900.12"/>
    <property type="gene ID" value="AET5Gv21239900"/>
</dbReference>
<accession>A0A453MMF9</accession>
<reference evidence="2" key="2">
    <citation type="journal article" date="2017" name="Nat. Plants">
        <title>The Aegilops tauschii genome reveals multiple impacts of transposons.</title>
        <authorList>
            <person name="Zhao G."/>
            <person name="Zou C."/>
            <person name="Li K."/>
            <person name="Wang K."/>
            <person name="Li T."/>
            <person name="Gao L."/>
            <person name="Zhang X."/>
            <person name="Wang H."/>
            <person name="Yang Z."/>
            <person name="Liu X."/>
            <person name="Jiang W."/>
            <person name="Mao L."/>
            <person name="Kong X."/>
            <person name="Jiao Y."/>
            <person name="Jia J."/>
        </authorList>
    </citation>
    <scope>NUCLEOTIDE SEQUENCE [LARGE SCALE GENOMIC DNA]</scope>
    <source>
        <strain evidence="2">cv. AL8/78</strain>
    </source>
</reference>
<dbReference type="Proteomes" id="UP000015105">
    <property type="component" value="Chromosome 5D"/>
</dbReference>
<protein>
    <submittedName>
        <fullName evidence="1">Uncharacterized protein</fullName>
    </submittedName>
</protein>
<sequence>QSSWTPESPPGPDFRQMANYLTPEQRDKSQRHGDDDVMDVWKMVTTRVLHAVRNQ</sequence>
<dbReference type="AlphaFoldDB" id="A0A453MMF9"/>